<dbReference type="InterPro" id="IPR011990">
    <property type="entry name" value="TPR-like_helical_dom_sf"/>
</dbReference>
<evidence type="ECO:0008006" key="4">
    <source>
        <dbReference type="Google" id="ProtNLM"/>
    </source>
</evidence>
<evidence type="ECO:0000313" key="2">
    <source>
        <dbReference type="EMBL" id="THG23197.1"/>
    </source>
</evidence>
<evidence type="ECO:0000313" key="3">
    <source>
        <dbReference type="Proteomes" id="UP000306102"/>
    </source>
</evidence>
<sequence length="198" mass="21175">MKERNCKPDNITFATMIQAYNAQGMIEAAEDLENKLITAEGKPATLYTGSLLVPHFPILTINPLHFWSSASVGFGVGEEAVMDGGAVLGGSGGVRWGNLHVWSLLLLPLILLFGEGKGDGLNDVTLSRAFPPSPTTLRHFVFSFAASSCYFPNCKSYLFLCLNSPTPNSTANFHLRPTFTSTDTPPPSPSPSVVALAS</sequence>
<protein>
    <recommendedName>
        <fullName evidence="4">Pentatricopeptide repeat-containing protein</fullName>
    </recommendedName>
</protein>
<evidence type="ECO:0000256" key="1">
    <source>
        <dbReference type="SAM" id="MobiDB-lite"/>
    </source>
</evidence>
<proteinExistence type="predicted"/>
<gene>
    <name evidence="2" type="ORF">TEA_016707</name>
</gene>
<dbReference type="EMBL" id="SDRB02000438">
    <property type="protein sequence ID" value="THG23197.1"/>
    <property type="molecule type" value="Genomic_DNA"/>
</dbReference>
<keyword evidence="3" id="KW-1185">Reference proteome</keyword>
<dbReference type="Gene3D" id="1.25.40.10">
    <property type="entry name" value="Tetratricopeptide repeat domain"/>
    <property type="match status" value="1"/>
</dbReference>
<feature type="region of interest" description="Disordered" evidence="1">
    <location>
        <begin position="177"/>
        <end position="198"/>
    </location>
</feature>
<accession>A0A4V3WR75</accession>
<dbReference type="Proteomes" id="UP000306102">
    <property type="component" value="Unassembled WGS sequence"/>
</dbReference>
<reference evidence="2 3" key="1">
    <citation type="journal article" date="2018" name="Proc. Natl. Acad. Sci. U.S.A.">
        <title>Draft genome sequence of Camellia sinensis var. sinensis provides insights into the evolution of the tea genome and tea quality.</title>
        <authorList>
            <person name="Wei C."/>
            <person name="Yang H."/>
            <person name="Wang S."/>
            <person name="Zhao J."/>
            <person name="Liu C."/>
            <person name="Gao L."/>
            <person name="Xia E."/>
            <person name="Lu Y."/>
            <person name="Tai Y."/>
            <person name="She G."/>
            <person name="Sun J."/>
            <person name="Cao H."/>
            <person name="Tong W."/>
            <person name="Gao Q."/>
            <person name="Li Y."/>
            <person name="Deng W."/>
            <person name="Jiang X."/>
            <person name="Wang W."/>
            <person name="Chen Q."/>
            <person name="Zhang S."/>
            <person name="Li H."/>
            <person name="Wu J."/>
            <person name="Wang P."/>
            <person name="Li P."/>
            <person name="Shi C."/>
            <person name="Zheng F."/>
            <person name="Jian J."/>
            <person name="Huang B."/>
            <person name="Shan D."/>
            <person name="Shi M."/>
            <person name="Fang C."/>
            <person name="Yue Y."/>
            <person name="Li F."/>
            <person name="Li D."/>
            <person name="Wei S."/>
            <person name="Han B."/>
            <person name="Jiang C."/>
            <person name="Yin Y."/>
            <person name="Xia T."/>
            <person name="Zhang Z."/>
            <person name="Bennetzen J.L."/>
            <person name="Zhao S."/>
            <person name="Wan X."/>
        </authorList>
    </citation>
    <scope>NUCLEOTIDE SEQUENCE [LARGE SCALE GENOMIC DNA]</scope>
    <source>
        <strain evidence="3">cv. Shuchazao</strain>
        <tissue evidence="2">Leaf</tissue>
    </source>
</reference>
<organism evidence="2 3">
    <name type="scientific">Camellia sinensis var. sinensis</name>
    <name type="common">China tea</name>
    <dbReference type="NCBI Taxonomy" id="542762"/>
    <lineage>
        <taxon>Eukaryota</taxon>
        <taxon>Viridiplantae</taxon>
        <taxon>Streptophyta</taxon>
        <taxon>Embryophyta</taxon>
        <taxon>Tracheophyta</taxon>
        <taxon>Spermatophyta</taxon>
        <taxon>Magnoliopsida</taxon>
        <taxon>eudicotyledons</taxon>
        <taxon>Gunneridae</taxon>
        <taxon>Pentapetalae</taxon>
        <taxon>asterids</taxon>
        <taxon>Ericales</taxon>
        <taxon>Theaceae</taxon>
        <taxon>Camellia</taxon>
    </lineage>
</organism>
<name>A0A4V3WR75_CAMSN</name>
<comment type="caution">
    <text evidence="2">The sequence shown here is derived from an EMBL/GenBank/DDBJ whole genome shotgun (WGS) entry which is preliminary data.</text>
</comment>
<dbReference type="AlphaFoldDB" id="A0A4V3WR75"/>